<name>A0ABU9K559_9BACI</name>
<reference evidence="3 4" key="1">
    <citation type="submission" date="2024-04" db="EMBL/GenBank/DDBJ databases">
        <title>Bacillus oryzaecorticis sp. nov., a moderately halophilic bacterium isolated from rice husks.</title>
        <authorList>
            <person name="Zhu H.-S."/>
        </authorList>
    </citation>
    <scope>NUCLEOTIDE SEQUENCE [LARGE SCALE GENOMIC DNA]</scope>
    <source>
        <strain evidence="3 4">ZC255</strain>
    </source>
</reference>
<dbReference type="Pfam" id="PF13427">
    <property type="entry name" value="AadA_C"/>
    <property type="match status" value="1"/>
</dbReference>
<keyword evidence="1" id="KW-0808">Transferase</keyword>
<dbReference type="SUPFAM" id="SSF81301">
    <property type="entry name" value="Nucleotidyltransferase"/>
    <property type="match status" value="1"/>
</dbReference>
<dbReference type="GO" id="GO:0016779">
    <property type="term" value="F:nucleotidyltransferase activity"/>
    <property type="evidence" value="ECO:0007669"/>
    <property type="project" value="UniProtKB-KW"/>
</dbReference>
<gene>
    <name evidence="3" type="ORF">AAEO50_02900</name>
</gene>
<evidence type="ECO:0000313" key="3">
    <source>
        <dbReference type="EMBL" id="MEL3971216.1"/>
    </source>
</evidence>
<dbReference type="EMBL" id="JBBYAF010000003">
    <property type="protein sequence ID" value="MEL3971216.1"/>
    <property type="molecule type" value="Genomic_DNA"/>
</dbReference>
<accession>A0ABU9K559</accession>
<organism evidence="3 4">
    <name type="scientific">Rossellomorea oryzaecorticis</name>
    <dbReference type="NCBI Taxonomy" id="1396505"/>
    <lineage>
        <taxon>Bacteria</taxon>
        <taxon>Bacillati</taxon>
        <taxon>Bacillota</taxon>
        <taxon>Bacilli</taxon>
        <taxon>Bacillales</taxon>
        <taxon>Bacillaceae</taxon>
        <taxon>Rossellomorea</taxon>
    </lineage>
</organism>
<evidence type="ECO:0000256" key="1">
    <source>
        <dbReference type="ARBA" id="ARBA00022679"/>
    </source>
</evidence>
<feature type="domain" description="Adenylyltransferase AadA C-terminal" evidence="2">
    <location>
        <begin position="196"/>
        <end position="248"/>
    </location>
</feature>
<sequence>MGEDEMGHIPKKINELLGTYFDSLELKAPNLLEGYYLYGSASLGAFKYGVSDIDFIAVINRKLTDIDVNILKEIHKNMQRKYPKASLDGFYITENDLVSLNSGSISGVYFNDGKFNGYKEFCKNSIDAYQLKKYGITIKGQNIEEHFYSIDWNILINNMKNNLNTYWFGWWIGCKKFPSFNYIGLLFSIHMVEWGVLGVSRLYYTFNEKDITSKVGAGEYALKVVPQRWHKIINESLRLRNGNKKSLYKSVFKRRKDALDYIEFMIKNCNNLFQ</sequence>
<dbReference type="Proteomes" id="UP001389717">
    <property type="component" value="Unassembled WGS sequence"/>
</dbReference>
<dbReference type="RefSeq" id="WP_341980211.1">
    <property type="nucleotide sequence ID" value="NZ_JBBYAF010000003.1"/>
</dbReference>
<keyword evidence="3" id="KW-0548">Nucleotidyltransferase</keyword>
<dbReference type="InterPro" id="IPR025184">
    <property type="entry name" value="AadA_C"/>
</dbReference>
<protein>
    <submittedName>
        <fullName evidence="3">Aminoglycoside adenylyltransferase domain-containing protein</fullName>
    </submittedName>
</protein>
<keyword evidence="4" id="KW-1185">Reference proteome</keyword>
<comment type="caution">
    <text evidence="3">The sequence shown here is derived from an EMBL/GenBank/DDBJ whole genome shotgun (WGS) entry which is preliminary data.</text>
</comment>
<proteinExistence type="predicted"/>
<evidence type="ECO:0000313" key="4">
    <source>
        <dbReference type="Proteomes" id="UP001389717"/>
    </source>
</evidence>
<dbReference type="InterPro" id="IPR043519">
    <property type="entry name" value="NT_sf"/>
</dbReference>
<evidence type="ECO:0000259" key="2">
    <source>
        <dbReference type="Pfam" id="PF13427"/>
    </source>
</evidence>